<protein>
    <recommendedName>
        <fullName evidence="2">ABC-type transport auxiliary lipoprotein component domain-containing protein</fullName>
    </recommendedName>
</protein>
<gene>
    <name evidence="3" type="ORF">NTH_00004</name>
    <name evidence="4" type="ORF">NTH_04122</name>
</gene>
<feature type="signal peptide" evidence="1">
    <location>
        <begin position="1"/>
        <end position="20"/>
    </location>
</feature>
<feature type="chain" id="PRO_5045034185" description="ABC-type transport auxiliary lipoprotein component domain-containing protein" evidence="1">
    <location>
        <begin position="21"/>
        <end position="198"/>
    </location>
</feature>
<dbReference type="EMBL" id="CP030941">
    <property type="protein sequence ID" value="UUP19616.1"/>
    <property type="molecule type" value="Genomic_DNA"/>
</dbReference>
<dbReference type="Pfam" id="PF03886">
    <property type="entry name" value="ABC_trans_aux"/>
    <property type="match status" value="1"/>
</dbReference>
<dbReference type="EMBL" id="CP030941">
    <property type="protein sequence ID" value="UUP15567.1"/>
    <property type="molecule type" value="Genomic_DNA"/>
</dbReference>
<dbReference type="PROSITE" id="PS51257">
    <property type="entry name" value="PROKAR_LIPOPROTEIN"/>
    <property type="match status" value="1"/>
</dbReference>
<reference evidence="3 5" key="1">
    <citation type="submission" date="2018-07" db="EMBL/GenBank/DDBJ databases">
        <title>Genome sequence of Nitratireductor thuwali#1536.</title>
        <authorList>
            <person name="Michoud G."/>
            <person name="Merlino G."/>
            <person name="Sefrji F.O."/>
            <person name="Daffonchio D."/>
        </authorList>
    </citation>
    <scope>NUCLEOTIDE SEQUENCE [LARGE SCALE GENOMIC DNA]</scope>
    <source>
        <strain evidence="3">1536</strain>
        <strain evidence="5">Nit1536</strain>
    </source>
</reference>
<accession>A0ABY5MFN6</accession>
<dbReference type="Proteomes" id="UP001342418">
    <property type="component" value="Chromosome"/>
</dbReference>
<keyword evidence="1" id="KW-0732">Signal</keyword>
<name>A0ABY5MFN6_9HYPH</name>
<dbReference type="InterPro" id="IPR005586">
    <property type="entry name" value="ABC_trans_aux"/>
</dbReference>
<dbReference type="Gene3D" id="3.40.50.10610">
    <property type="entry name" value="ABC-type transport auxiliary lipoprotein component"/>
    <property type="match status" value="1"/>
</dbReference>
<keyword evidence="5" id="KW-1185">Reference proteome</keyword>
<proteinExistence type="predicted"/>
<evidence type="ECO:0000313" key="3">
    <source>
        <dbReference type="EMBL" id="UUP15567.1"/>
    </source>
</evidence>
<dbReference type="RefSeq" id="WP_338528071.1">
    <property type="nucleotide sequence ID" value="NZ_CP030941.1"/>
</dbReference>
<dbReference type="SUPFAM" id="SSF159594">
    <property type="entry name" value="XCC0632-like"/>
    <property type="match status" value="1"/>
</dbReference>
<evidence type="ECO:0000313" key="4">
    <source>
        <dbReference type="EMBL" id="UUP19616.1"/>
    </source>
</evidence>
<feature type="domain" description="ABC-type transport auxiliary lipoprotein component" evidence="2">
    <location>
        <begin position="33"/>
        <end position="191"/>
    </location>
</feature>
<sequence>MRRLRIACGLALAASLSGCAAIPGFGPPPVDAYELSSPRVESGRRLARVQILIAEPDALKVFDGENIVVRTRDGAVQLLGGARWADNLPNIVQAKLSAAFQSTDALGGVGKPGDGLAIDYQIIPEIRAFEIRADGGEAAFVELYVRVLNDRTGVVRASQTFVASAPVSGSGNNAYFRALDAAFQVAAAEIVSWSLDRL</sequence>
<evidence type="ECO:0000256" key="1">
    <source>
        <dbReference type="SAM" id="SignalP"/>
    </source>
</evidence>
<evidence type="ECO:0000259" key="2">
    <source>
        <dbReference type="Pfam" id="PF03886"/>
    </source>
</evidence>
<organism evidence="3 5">
    <name type="scientific">Nitratireductor thuwali</name>
    <dbReference type="NCBI Taxonomy" id="2267699"/>
    <lineage>
        <taxon>Bacteria</taxon>
        <taxon>Pseudomonadati</taxon>
        <taxon>Pseudomonadota</taxon>
        <taxon>Alphaproteobacteria</taxon>
        <taxon>Hyphomicrobiales</taxon>
        <taxon>Phyllobacteriaceae</taxon>
        <taxon>Nitratireductor</taxon>
    </lineage>
</organism>
<evidence type="ECO:0000313" key="5">
    <source>
        <dbReference type="Proteomes" id="UP001342418"/>
    </source>
</evidence>